<accession>A0A179EP67</accession>
<keyword evidence="2" id="KW-1185">Reference proteome</keyword>
<protein>
    <submittedName>
        <fullName evidence="1">Uncharacterized protein</fullName>
    </submittedName>
</protein>
<comment type="caution">
    <text evidence="1">The sequence shown here is derived from an EMBL/GenBank/DDBJ whole genome shotgun (WGS) entry which is preliminary data.</text>
</comment>
<evidence type="ECO:0000313" key="1">
    <source>
        <dbReference type="EMBL" id="OAQ55058.1"/>
    </source>
</evidence>
<sequence>MPIIILVKKVTAKKHKINDAFFCQKSKNVLFFNSYAQKTTFFYISHKNLVCSPIIVKEQASKENYLPHEISTLLAVFLLIDLLD</sequence>
<dbReference type="AlphaFoldDB" id="A0A179EP67"/>
<dbReference type="Proteomes" id="UP000078516">
    <property type="component" value="Unassembled WGS sequence"/>
</dbReference>
<reference evidence="1 2" key="1">
    <citation type="submission" date="2016-04" db="EMBL/GenBank/DDBJ databases">
        <title>Draft genome of an Enterococcus thailandicus strain isolated from bovine feces.</title>
        <authorList>
            <person name="Beukers A.G."/>
            <person name="Zaheer R."/>
            <person name="Goji N."/>
            <person name="Cook S.R."/>
            <person name="Amoako K."/>
            <person name="Chaves A.V."/>
            <person name="Ward M.P."/>
            <person name="Mcallister T.A."/>
        </authorList>
    </citation>
    <scope>NUCLEOTIDE SEQUENCE [LARGE SCALE GENOMIC DNA]</scope>
    <source>
        <strain evidence="1 2">F0711D 46</strain>
    </source>
</reference>
<dbReference type="EMBL" id="LWMN01000016">
    <property type="protein sequence ID" value="OAQ55058.1"/>
    <property type="molecule type" value="Genomic_DNA"/>
</dbReference>
<name>A0A179EP67_ENTTH</name>
<organism evidence="1 2">
    <name type="scientific">Enterococcus thailandicus</name>
    <dbReference type="NCBI Taxonomy" id="417368"/>
    <lineage>
        <taxon>Bacteria</taxon>
        <taxon>Bacillati</taxon>
        <taxon>Bacillota</taxon>
        <taxon>Bacilli</taxon>
        <taxon>Lactobacillales</taxon>
        <taxon>Enterococcaceae</taxon>
        <taxon>Enterococcus</taxon>
    </lineage>
</organism>
<evidence type="ECO:0000313" key="2">
    <source>
        <dbReference type="Proteomes" id="UP000078516"/>
    </source>
</evidence>
<gene>
    <name evidence="1" type="ORF">A6E74_10705</name>
</gene>
<proteinExistence type="predicted"/>